<evidence type="ECO:0000313" key="2">
    <source>
        <dbReference type="Proteomes" id="UP000184212"/>
    </source>
</evidence>
<protein>
    <submittedName>
        <fullName evidence="1">Uncharacterized protein</fullName>
    </submittedName>
</protein>
<organism evidence="1 2">
    <name type="scientific">Chryseolinea serpens</name>
    <dbReference type="NCBI Taxonomy" id="947013"/>
    <lineage>
        <taxon>Bacteria</taxon>
        <taxon>Pseudomonadati</taxon>
        <taxon>Bacteroidota</taxon>
        <taxon>Cytophagia</taxon>
        <taxon>Cytophagales</taxon>
        <taxon>Fulvivirgaceae</taxon>
        <taxon>Chryseolinea</taxon>
    </lineage>
</organism>
<proteinExistence type="predicted"/>
<dbReference type="Proteomes" id="UP000184212">
    <property type="component" value="Unassembled WGS sequence"/>
</dbReference>
<dbReference type="EMBL" id="FQWQ01000001">
    <property type="protein sequence ID" value="SHG75936.1"/>
    <property type="molecule type" value="Genomic_DNA"/>
</dbReference>
<accession>A0A1M5MFB4</accession>
<dbReference type="STRING" id="947013.SAMN04488109_1715"/>
<reference evidence="1 2" key="1">
    <citation type="submission" date="2016-11" db="EMBL/GenBank/DDBJ databases">
        <authorList>
            <person name="Jaros S."/>
            <person name="Januszkiewicz K."/>
            <person name="Wedrychowicz H."/>
        </authorList>
    </citation>
    <scope>NUCLEOTIDE SEQUENCE [LARGE SCALE GENOMIC DNA]</scope>
    <source>
        <strain evidence="1 2">DSM 24574</strain>
    </source>
</reference>
<keyword evidence="2" id="KW-1185">Reference proteome</keyword>
<gene>
    <name evidence="1" type="ORF">SAMN04488109_1715</name>
</gene>
<dbReference type="AlphaFoldDB" id="A0A1M5MFB4"/>
<evidence type="ECO:0000313" key="1">
    <source>
        <dbReference type="EMBL" id="SHG75936.1"/>
    </source>
</evidence>
<sequence length="93" mass="10206">MPPMHMTNNTSGVISFVACIAYLVSVEDPPRKKGDPCLKFTMFWIYPDILLSLSGRLCSPALQIQSSTLSVSFTISSNVARSGLACPVRRMPR</sequence>
<name>A0A1M5MFB4_9BACT</name>